<organism evidence="1">
    <name type="scientific">viral metagenome</name>
    <dbReference type="NCBI Taxonomy" id="1070528"/>
    <lineage>
        <taxon>unclassified sequences</taxon>
        <taxon>metagenomes</taxon>
        <taxon>organismal metagenomes</taxon>
    </lineage>
</organism>
<protein>
    <recommendedName>
        <fullName evidence="2">Methyltransferase</fullName>
    </recommendedName>
</protein>
<evidence type="ECO:0000313" key="1">
    <source>
        <dbReference type="EMBL" id="QHS85577.1"/>
    </source>
</evidence>
<sequence length="210" mass="25060">MKSYSQRNQDLFVLSILNEKTNGTYLDFGCRGPIDINNTYLLENNYNFSGLSFDIDSNEILKWKTTNRNYKNAICGDLLELDFVKILENNYKSTNIDYFSFDLEPPLVTLEVLKKFPFNKYKFGVITFEHDFYRGFDTLRPSREIFIKNGYRKIKMEHMKKFETEMIWFSEDWWIHPDLVTVPEEYLDETIIDFTEQDLINAGLGNFSYR</sequence>
<evidence type="ECO:0008006" key="2">
    <source>
        <dbReference type="Google" id="ProtNLM"/>
    </source>
</evidence>
<accession>A0A6C0B006</accession>
<proteinExistence type="predicted"/>
<reference evidence="1" key="1">
    <citation type="journal article" date="2020" name="Nature">
        <title>Giant virus diversity and host interactions through global metagenomics.</title>
        <authorList>
            <person name="Schulz F."/>
            <person name="Roux S."/>
            <person name="Paez-Espino D."/>
            <person name="Jungbluth S."/>
            <person name="Walsh D.A."/>
            <person name="Denef V.J."/>
            <person name="McMahon K.D."/>
            <person name="Konstantinidis K.T."/>
            <person name="Eloe-Fadrosh E.A."/>
            <person name="Kyrpides N.C."/>
            <person name="Woyke T."/>
        </authorList>
    </citation>
    <scope>NUCLEOTIDE SEQUENCE</scope>
    <source>
        <strain evidence="1">GVMAG-M-3300009182-78</strain>
    </source>
</reference>
<dbReference type="AlphaFoldDB" id="A0A6C0B006"/>
<dbReference type="EMBL" id="MN739044">
    <property type="protein sequence ID" value="QHS85577.1"/>
    <property type="molecule type" value="Genomic_DNA"/>
</dbReference>
<name>A0A6C0B006_9ZZZZ</name>